<keyword evidence="2" id="KW-1185">Reference proteome</keyword>
<dbReference type="Proteomes" id="UP001595386">
    <property type="component" value="Unassembled WGS sequence"/>
</dbReference>
<protein>
    <recommendedName>
        <fullName evidence="3">Toxin CptA</fullName>
    </recommendedName>
</protein>
<gene>
    <name evidence="1" type="ORF">ACFODV_08450</name>
</gene>
<proteinExistence type="predicted"/>
<organism evidence="1 2">
    <name type="scientific">Halomonas tibetensis</name>
    <dbReference type="NCBI Taxonomy" id="2259590"/>
    <lineage>
        <taxon>Bacteria</taxon>
        <taxon>Pseudomonadati</taxon>
        <taxon>Pseudomonadota</taxon>
        <taxon>Gammaproteobacteria</taxon>
        <taxon>Oceanospirillales</taxon>
        <taxon>Halomonadaceae</taxon>
        <taxon>Halomonas</taxon>
    </lineage>
</organism>
<reference evidence="2" key="1">
    <citation type="journal article" date="2019" name="Int. J. Syst. Evol. Microbiol.">
        <title>The Global Catalogue of Microorganisms (GCM) 10K type strain sequencing project: providing services to taxonomists for standard genome sequencing and annotation.</title>
        <authorList>
            <consortium name="The Broad Institute Genomics Platform"/>
            <consortium name="The Broad Institute Genome Sequencing Center for Infectious Disease"/>
            <person name="Wu L."/>
            <person name="Ma J."/>
        </authorList>
    </citation>
    <scope>NUCLEOTIDE SEQUENCE [LARGE SCALE GENOMIC DNA]</scope>
    <source>
        <strain evidence="2">KCTC 52660</strain>
    </source>
</reference>
<evidence type="ECO:0008006" key="3">
    <source>
        <dbReference type="Google" id="ProtNLM"/>
    </source>
</evidence>
<sequence>MHALLSAAVAGTAMLHSPVWLSASVSAAMLGVTLQAARQRQFGDLRAVSRADGGVRWEWRDGVAAPWRSVTLHCDYLGSWLIGLRLNGRRLWIWPDSSDTAALWRLRRLLIQCA</sequence>
<name>A0ABV7B761_9GAMM</name>
<dbReference type="EMBL" id="JBHRSQ010000011">
    <property type="protein sequence ID" value="MFC2992065.1"/>
    <property type="molecule type" value="Genomic_DNA"/>
</dbReference>
<evidence type="ECO:0000313" key="1">
    <source>
        <dbReference type="EMBL" id="MFC2992065.1"/>
    </source>
</evidence>
<dbReference type="RefSeq" id="WP_379757590.1">
    <property type="nucleotide sequence ID" value="NZ_JBHRSQ010000011.1"/>
</dbReference>
<comment type="caution">
    <text evidence="1">The sequence shown here is derived from an EMBL/GenBank/DDBJ whole genome shotgun (WGS) entry which is preliminary data.</text>
</comment>
<accession>A0ABV7B761</accession>
<evidence type="ECO:0000313" key="2">
    <source>
        <dbReference type="Proteomes" id="UP001595386"/>
    </source>
</evidence>